<dbReference type="AlphaFoldDB" id="A0A9D4V694"/>
<gene>
    <name evidence="6" type="ORF">GOP47_0005719</name>
</gene>
<dbReference type="Proteomes" id="UP000886520">
    <property type="component" value="Chromosome 5"/>
</dbReference>
<accession>A0A9D4V694</accession>
<dbReference type="Gene3D" id="1.25.40.180">
    <property type="match status" value="1"/>
</dbReference>
<evidence type="ECO:0000313" key="7">
    <source>
        <dbReference type="Proteomes" id="UP000886520"/>
    </source>
</evidence>
<name>A0A9D4V694_ADICA</name>
<dbReference type="Pfam" id="PF02854">
    <property type="entry name" value="MIF4G"/>
    <property type="match status" value="1"/>
</dbReference>
<dbReference type="GO" id="GO:0003723">
    <property type="term" value="F:RNA binding"/>
    <property type="evidence" value="ECO:0007669"/>
    <property type="project" value="InterPro"/>
</dbReference>
<sequence>MPAMGTDNLSRKERRKNVRKAKNQARLQVVSQAKKKNRPTLEMPALSELHAGSTHTNFVNTKTAKKKKMVSSQSKEKRKRPHTNFEEFLALEGKKTALVSIEEDLARERRLGKKLKLKHGLLRDASDGLSDLLEGLASVSDVKEEKFMDRKHGKGLQTAGIQGEAGKSNEDASSEERTEDGIFEDSGLDYSDTDGGHEGGCNDIVDDDGASDEDEDMMDIAAEDAVEGNNAEISAQANASEDLEAVNELSVVKYVAPHRRVENASSDELTKQLQRRTRGLLNRLSEDNVESIACDILSLFQTHGRRVMIETLTNEILEAICSGPRGNEQYAAVFAAFVAGVASSVGMDFGAKFLVSFAESLEEQRKREDGLAVRNMLLLFSYIYIFKLISCGLVYDLLGSLSRDLTEQDVAMILTVLQTCGMGLRADDPVAMKDFVLSVQQRCEDLKATAAQSGTQFCSGKRMQFMLETICEIKNNKKRVKQEGIPHARLKKWLQKLGVEEVHLRALKWKKLLDPNKKGQWWISGDVNEQEGGCGSEVADFIKKETAEAEKMLQLAALQKMNTDIRRAIFCIVMSGEDYLDAFEKLLRLKLTGKQDREIMRVIVECCLQEKVFNKYYSLLINKLCQHDKNHRFTIQYCLWDHFKQLGSMETRRLANLARLLADLIGTFSLSISVLKVVEFTDSKTMTPKAVLFYCITLKVLLTAYNDEVVRNAFMRIASAQELEGLRLKLSVFIHQHLIKREAEKDSKLLMKRIAIAKRAMAASVGI</sequence>
<dbReference type="SUPFAM" id="SSF48371">
    <property type="entry name" value="ARM repeat"/>
    <property type="match status" value="1"/>
</dbReference>
<feature type="compositionally biased region" description="Basic and acidic residues" evidence="4">
    <location>
        <begin position="167"/>
        <end position="180"/>
    </location>
</feature>
<dbReference type="InterPro" id="IPR003890">
    <property type="entry name" value="MIF4G-like_typ-3"/>
</dbReference>
<feature type="compositionally biased region" description="Basic residues" evidence="4">
    <location>
        <begin position="12"/>
        <end position="23"/>
    </location>
</feature>
<keyword evidence="3" id="KW-0539">Nucleus</keyword>
<organism evidence="6 7">
    <name type="scientific">Adiantum capillus-veneris</name>
    <name type="common">Maidenhair fern</name>
    <dbReference type="NCBI Taxonomy" id="13818"/>
    <lineage>
        <taxon>Eukaryota</taxon>
        <taxon>Viridiplantae</taxon>
        <taxon>Streptophyta</taxon>
        <taxon>Embryophyta</taxon>
        <taxon>Tracheophyta</taxon>
        <taxon>Polypodiopsida</taxon>
        <taxon>Polypodiidae</taxon>
        <taxon>Polypodiales</taxon>
        <taxon>Pteridineae</taxon>
        <taxon>Pteridaceae</taxon>
        <taxon>Vittarioideae</taxon>
        <taxon>Adiantum</taxon>
    </lineage>
</organism>
<dbReference type="EMBL" id="JABFUD020000005">
    <property type="protein sequence ID" value="KAI5080240.1"/>
    <property type="molecule type" value="Genomic_DNA"/>
</dbReference>
<evidence type="ECO:0000256" key="2">
    <source>
        <dbReference type="ARBA" id="ARBA00006856"/>
    </source>
</evidence>
<dbReference type="InterPro" id="IPR016024">
    <property type="entry name" value="ARM-type_fold"/>
</dbReference>
<dbReference type="SMART" id="SM00544">
    <property type="entry name" value="MA3"/>
    <property type="match status" value="1"/>
</dbReference>
<comment type="similarity">
    <text evidence="2">Belongs to the CWC22 family.</text>
</comment>
<evidence type="ECO:0000256" key="4">
    <source>
        <dbReference type="SAM" id="MobiDB-lite"/>
    </source>
</evidence>
<proteinExistence type="inferred from homology"/>
<feature type="region of interest" description="Disordered" evidence="4">
    <location>
        <begin position="1"/>
        <end position="26"/>
    </location>
</feature>
<comment type="subcellular location">
    <subcellularLocation>
        <location evidence="1">Nucleus</location>
        <location evidence="1">Nucleolus</location>
    </subcellularLocation>
</comment>
<dbReference type="PROSITE" id="PS51366">
    <property type="entry name" value="MI"/>
    <property type="match status" value="1"/>
</dbReference>
<dbReference type="GO" id="GO:0042274">
    <property type="term" value="P:ribosomal small subunit biogenesis"/>
    <property type="evidence" value="ECO:0007669"/>
    <property type="project" value="TreeGrafter"/>
</dbReference>
<dbReference type="InterPro" id="IPR050781">
    <property type="entry name" value="CWC22_splicing_factor"/>
</dbReference>
<evidence type="ECO:0000256" key="1">
    <source>
        <dbReference type="ARBA" id="ARBA00004604"/>
    </source>
</evidence>
<protein>
    <recommendedName>
        <fullName evidence="5">MI domain-containing protein</fullName>
    </recommendedName>
</protein>
<feature type="domain" description="MI" evidence="5">
    <location>
        <begin position="564"/>
        <end position="680"/>
    </location>
</feature>
<comment type="caution">
    <text evidence="6">The sequence shown here is derived from an EMBL/GenBank/DDBJ whole genome shotgun (WGS) entry which is preliminary data.</text>
</comment>
<dbReference type="Pfam" id="PF02847">
    <property type="entry name" value="MA3"/>
    <property type="match status" value="1"/>
</dbReference>
<evidence type="ECO:0000259" key="5">
    <source>
        <dbReference type="PROSITE" id="PS51366"/>
    </source>
</evidence>
<dbReference type="PANTHER" id="PTHR18034">
    <property type="entry name" value="CELL CYCLE CONTROL PROTEIN CWF22-RELATED"/>
    <property type="match status" value="1"/>
</dbReference>
<dbReference type="OrthoDB" id="10260961at2759"/>
<keyword evidence="7" id="KW-1185">Reference proteome</keyword>
<dbReference type="SMART" id="SM00543">
    <property type="entry name" value="MIF4G"/>
    <property type="match status" value="1"/>
</dbReference>
<evidence type="ECO:0000256" key="3">
    <source>
        <dbReference type="ARBA" id="ARBA00023242"/>
    </source>
</evidence>
<feature type="region of interest" description="Disordered" evidence="4">
    <location>
        <begin position="149"/>
        <end position="212"/>
    </location>
</feature>
<evidence type="ECO:0000313" key="6">
    <source>
        <dbReference type="EMBL" id="KAI5080240.1"/>
    </source>
</evidence>
<reference evidence="6 7" key="1">
    <citation type="submission" date="2021-01" db="EMBL/GenBank/DDBJ databases">
        <title>Adiantum capillus-veneris genome.</title>
        <authorList>
            <person name="Fang Y."/>
            <person name="Liao Q."/>
        </authorList>
    </citation>
    <scope>NUCLEOTIDE SEQUENCE [LARGE SCALE GENOMIC DNA]</scope>
    <source>
        <strain evidence="6">H3</strain>
        <tissue evidence="6">Leaf</tissue>
    </source>
</reference>
<feature type="region of interest" description="Disordered" evidence="4">
    <location>
        <begin position="61"/>
        <end position="83"/>
    </location>
</feature>
<dbReference type="GO" id="GO:0005730">
    <property type="term" value="C:nucleolus"/>
    <property type="evidence" value="ECO:0007669"/>
    <property type="project" value="UniProtKB-SubCell"/>
</dbReference>
<dbReference type="PANTHER" id="PTHR18034:SF4">
    <property type="entry name" value="NUCLEOLAR MIF4G DOMAIN-CONTAINING PROTEIN 1"/>
    <property type="match status" value="1"/>
</dbReference>
<dbReference type="InterPro" id="IPR003891">
    <property type="entry name" value="Initiation_fac_eIF4g_MI"/>
</dbReference>